<feature type="transmembrane region" description="Helical" evidence="1">
    <location>
        <begin position="64"/>
        <end position="81"/>
    </location>
</feature>
<keyword evidence="1" id="KW-0472">Membrane</keyword>
<feature type="transmembrane region" description="Helical" evidence="1">
    <location>
        <begin position="245"/>
        <end position="263"/>
    </location>
</feature>
<gene>
    <name evidence="2" type="ORF">SAMN04487850_0409</name>
</gene>
<feature type="transmembrane region" description="Helical" evidence="1">
    <location>
        <begin position="158"/>
        <end position="177"/>
    </location>
</feature>
<keyword evidence="1" id="KW-1133">Transmembrane helix</keyword>
<organism evidence="2 3">
    <name type="scientific">Prevotella aff. ruminicola Tc2-24</name>
    <dbReference type="NCBI Taxonomy" id="81582"/>
    <lineage>
        <taxon>Bacteria</taxon>
        <taxon>Pseudomonadati</taxon>
        <taxon>Bacteroidota</taxon>
        <taxon>Bacteroidia</taxon>
        <taxon>Bacteroidales</taxon>
        <taxon>Prevotellaceae</taxon>
        <taxon>Prevotella</taxon>
    </lineage>
</organism>
<feature type="transmembrane region" description="Helical" evidence="1">
    <location>
        <begin position="87"/>
        <end position="106"/>
    </location>
</feature>
<keyword evidence="1" id="KW-0812">Transmembrane</keyword>
<feature type="transmembrane region" description="Helical" evidence="1">
    <location>
        <begin position="211"/>
        <end position="233"/>
    </location>
</feature>
<evidence type="ECO:0008006" key="4">
    <source>
        <dbReference type="Google" id="ProtNLM"/>
    </source>
</evidence>
<dbReference type="Proteomes" id="UP000199373">
    <property type="component" value="Unassembled WGS sequence"/>
</dbReference>
<evidence type="ECO:0000313" key="2">
    <source>
        <dbReference type="EMBL" id="SEV84402.1"/>
    </source>
</evidence>
<reference evidence="2 3" key="1">
    <citation type="submission" date="2016-10" db="EMBL/GenBank/DDBJ databases">
        <authorList>
            <person name="de Groot N.N."/>
        </authorList>
    </citation>
    <scope>NUCLEOTIDE SEQUENCE [LARGE SCALE GENOMIC DNA]</scope>
    <source>
        <strain evidence="2 3">TC2-24</strain>
    </source>
</reference>
<name>A0A1I0M7W6_9BACT</name>
<feature type="transmembrane region" description="Helical" evidence="1">
    <location>
        <begin position="12"/>
        <end position="30"/>
    </location>
</feature>
<sequence length="411" mass="47128">MTTVNVRDIDKVLPLIAAVWFFVCIDSIFVWNPFTSIIHIFAALGVIWGSMLSKSVSYVRKYRLLSILMLCYLIWLLICLTSNLGNFVKQICVFAPVLFLLFWSKDLLTGSYTIIKKVVVFFAIGASIVSILSLVGLISSIPHFVVPPQEALHERLGYVYYVYGLFVTIQDPAQMLIYRACGMMKEPGHFAVILGFIYLIDRYQGQKINLWLVLCGILTFSSNFILIALFTELHNIFRIKNVKKIVKWVLIAIFAIYIIYLFLPSDIQDQIYYLIYGRNLEKVMDILASSSSINEALDERASDLPLAIYNKMSFNEMMVGVGAYDSAYCLSDYRGMIMAIGWIGMVLSIFSYLFLIRGSRKAMACSLLMTFVLIMMHRSWMLYYPYVYFLSMLAVVTTSPQHLYRYHSNGK</sequence>
<keyword evidence="3" id="KW-1185">Reference proteome</keyword>
<evidence type="ECO:0000256" key="1">
    <source>
        <dbReference type="SAM" id="Phobius"/>
    </source>
</evidence>
<feature type="transmembrane region" description="Helical" evidence="1">
    <location>
        <begin position="336"/>
        <end position="355"/>
    </location>
</feature>
<proteinExistence type="predicted"/>
<dbReference type="AlphaFoldDB" id="A0A1I0M7W6"/>
<feature type="transmembrane region" description="Helical" evidence="1">
    <location>
        <begin position="118"/>
        <end position="138"/>
    </location>
</feature>
<accession>A0A1I0M7W6</accession>
<protein>
    <recommendedName>
        <fullName evidence="4">O-antigen ligase like membrane protein</fullName>
    </recommendedName>
</protein>
<evidence type="ECO:0000313" key="3">
    <source>
        <dbReference type="Proteomes" id="UP000199373"/>
    </source>
</evidence>
<dbReference type="EMBL" id="FOIQ01000001">
    <property type="protein sequence ID" value="SEV84402.1"/>
    <property type="molecule type" value="Genomic_DNA"/>
</dbReference>
<feature type="transmembrane region" description="Helical" evidence="1">
    <location>
        <begin position="36"/>
        <end position="52"/>
    </location>
</feature>